<feature type="region of interest" description="Disordered" evidence="1">
    <location>
        <begin position="88"/>
        <end position="109"/>
    </location>
</feature>
<keyword evidence="4" id="KW-1185">Reference proteome</keyword>
<evidence type="ECO:0000256" key="1">
    <source>
        <dbReference type="SAM" id="MobiDB-lite"/>
    </source>
</evidence>
<keyword evidence="2" id="KW-1133">Transmembrane helix</keyword>
<comment type="caution">
    <text evidence="3">The sequence shown here is derived from an EMBL/GenBank/DDBJ whole genome shotgun (WGS) entry which is preliminary data.</text>
</comment>
<name>W1NAP1_9GAMM</name>
<dbReference type="PATRIC" id="fig|1178482.3.peg.1129"/>
<reference evidence="3 4" key="1">
    <citation type="submission" date="2013-08" db="EMBL/GenBank/DDBJ databases">
        <title>draft genome of Halomonas huanghegensis, strain BJGMM-B45T.</title>
        <authorList>
            <person name="Miao C."/>
            <person name="Wan Y."/>
            <person name="Jin W."/>
        </authorList>
    </citation>
    <scope>NUCLEOTIDE SEQUENCE [LARGE SCALE GENOMIC DNA]</scope>
    <source>
        <strain evidence="3 4">BJGMM-B45</strain>
    </source>
</reference>
<dbReference type="Proteomes" id="UP000019113">
    <property type="component" value="Unassembled WGS sequence"/>
</dbReference>
<feature type="transmembrane region" description="Helical" evidence="2">
    <location>
        <begin position="45"/>
        <end position="76"/>
    </location>
</feature>
<proteinExistence type="predicted"/>
<gene>
    <name evidence="3" type="ORF">BJB45_09830</name>
</gene>
<protein>
    <submittedName>
        <fullName evidence="3">Uncharacterized protein</fullName>
    </submittedName>
</protein>
<evidence type="ECO:0000313" key="3">
    <source>
        <dbReference type="EMBL" id="ERL52256.1"/>
    </source>
</evidence>
<dbReference type="STRING" id="1178482.AR456_17180"/>
<organism evidence="3 4">
    <name type="scientific">Halomonas huangheensis</name>
    <dbReference type="NCBI Taxonomy" id="1178482"/>
    <lineage>
        <taxon>Bacteria</taxon>
        <taxon>Pseudomonadati</taxon>
        <taxon>Pseudomonadota</taxon>
        <taxon>Gammaproteobacteria</taxon>
        <taxon>Oceanospirillales</taxon>
        <taxon>Halomonadaceae</taxon>
        <taxon>Halomonas</taxon>
    </lineage>
</organism>
<keyword evidence="2" id="KW-0472">Membrane</keyword>
<dbReference type="AlphaFoldDB" id="W1NAP1"/>
<dbReference type="RefSeq" id="WP_021818088.1">
    <property type="nucleotide sequence ID" value="NZ_AVBC01000019.1"/>
</dbReference>
<accession>W1NAP1</accession>
<evidence type="ECO:0000256" key="2">
    <source>
        <dbReference type="SAM" id="Phobius"/>
    </source>
</evidence>
<sequence length="119" mass="13605">MMTDQSHFRPGAEYRDNAAWRIASLWQQKARQARPAGQLSGIKLVLAWVIGCTMLIVATLLGLTFSLIGLLMLPLVRRRMKKRMEQARAQHAEDIGPVHQKYSQTQSDDILEGQYEIKR</sequence>
<keyword evidence="2" id="KW-0812">Transmembrane</keyword>
<dbReference type="EMBL" id="AVBC01000019">
    <property type="protein sequence ID" value="ERL52256.1"/>
    <property type="molecule type" value="Genomic_DNA"/>
</dbReference>
<evidence type="ECO:0000313" key="4">
    <source>
        <dbReference type="Proteomes" id="UP000019113"/>
    </source>
</evidence>